<comment type="caution">
    <text evidence="6">The sequence shown here is derived from an EMBL/GenBank/DDBJ whole genome shotgun (WGS) entry which is preliminary data.</text>
</comment>
<feature type="compositionally biased region" description="Basic and acidic residues" evidence="5">
    <location>
        <begin position="1"/>
        <end position="14"/>
    </location>
</feature>
<dbReference type="SUPFAM" id="SSF52080">
    <property type="entry name" value="Ribosomal proteins L15p and L18e"/>
    <property type="match status" value="1"/>
</dbReference>
<protein>
    <recommendedName>
        <fullName evidence="4">50S ribosomal protein L15</fullName>
    </recommendedName>
</protein>
<dbReference type="Proteomes" id="UP000034316">
    <property type="component" value="Unassembled WGS sequence"/>
</dbReference>
<evidence type="ECO:0000256" key="5">
    <source>
        <dbReference type="SAM" id="MobiDB-lite"/>
    </source>
</evidence>
<dbReference type="PANTHER" id="PTHR12934:SF11">
    <property type="entry name" value="LARGE RIBOSOMAL SUBUNIT PROTEIN UL15M"/>
    <property type="match status" value="1"/>
</dbReference>
<dbReference type="GO" id="GO:0003735">
    <property type="term" value="F:structural constituent of ribosome"/>
    <property type="evidence" value="ECO:0007669"/>
    <property type="project" value="InterPro"/>
</dbReference>
<dbReference type="AlphaFoldDB" id="A0A0G0DKA9"/>
<feature type="region of interest" description="Disordered" evidence="5">
    <location>
        <begin position="1"/>
        <end position="73"/>
    </location>
</feature>
<dbReference type="EMBL" id="LBRB01000001">
    <property type="protein sequence ID" value="KKP89236.1"/>
    <property type="molecule type" value="Genomic_DNA"/>
</dbReference>
<feature type="compositionally biased region" description="Basic residues" evidence="5">
    <location>
        <begin position="61"/>
        <end position="73"/>
    </location>
</feature>
<evidence type="ECO:0000256" key="3">
    <source>
        <dbReference type="ARBA" id="ARBA00023274"/>
    </source>
</evidence>
<evidence type="ECO:0000313" key="6">
    <source>
        <dbReference type="EMBL" id="KKP89236.1"/>
    </source>
</evidence>
<feature type="compositionally biased region" description="Basic residues" evidence="5">
    <location>
        <begin position="15"/>
        <end position="27"/>
    </location>
</feature>
<dbReference type="GO" id="GO:0006412">
    <property type="term" value="P:translation"/>
    <property type="evidence" value="ECO:0007669"/>
    <property type="project" value="InterPro"/>
</dbReference>
<evidence type="ECO:0000256" key="2">
    <source>
        <dbReference type="ARBA" id="ARBA00022980"/>
    </source>
</evidence>
<gene>
    <name evidence="6" type="ORF">UR93_C0001G0068</name>
</gene>
<evidence type="ECO:0000256" key="4">
    <source>
        <dbReference type="ARBA" id="ARBA00035497"/>
    </source>
</evidence>
<dbReference type="InterPro" id="IPR036227">
    <property type="entry name" value="Ribosomal_uL15/eL18_sf"/>
</dbReference>
<organism evidence="6 7">
    <name type="scientific">Berkelbacteria bacterium GW2011_GWA2_35_9</name>
    <dbReference type="NCBI Taxonomy" id="1618333"/>
    <lineage>
        <taxon>Bacteria</taxon>
        <taxon>Candidatus Berkelbacteria</taxon>
    </lineage>
</organism>
<reference evidence="6 7" key="1">
    <citation type="journal article" date="2015" name="Nature">
        <title>rRNA introns, odd ribosomes, and small enigmatic genomes across a large radiation of phyla.</title>
        <authorList>
            <person name="Brown C.T."/>
            <person name="Hug L.A."/>
            <person name="Thomas B.C."/>
            <person name="Sharon I."/>
            <person name="Castelle C.J."/>
            <person name="Singh A."/>
            <person name="Wilkins M.J."/>
            <person name="Williams K.H."/>
            <person name="Banfield J.F."/>
        </authorList>
    </citation>
    <scope>NUCLEOTIDE SEQUENCE [LARGE SCALE GENOMIC DNA]</scope>
</reference>
<dbReference type="InterPro" id="IPR005749">
    <property type="entry name" value="Ribosomal_uL15_bac-type"/>
</dbReference>
<proteinExistence type="inferred from homology"/>
<evidence type="ECO:0000313" key="7">
    <source>
        <dbReference type="Proteomes" id="UP000034316"/>
    </source>
</evidence>
<dbReference type="PATRIC" id="fig|1618333.3.peg.73"/>
<dbReference type="GO" id="GO:0015934">
    <property type="term" value="C:large ribosomal subunit"/>
    <property type="evidence" value="ECO:0007669"/>
    <property type="project" value="InterPro"/>
</dbReference>
<keyword evidence="2" id="KW-0689">Ribosomal protein</keyword>
<evidence type="ECO:0000256" key="1">
    <source>
        <dbReference type="ARBA" id="ARBA00007320"/>
    </source>
</evidence>
<dbReference type="STRING" id="1618333.UR93_C0001G0068"/>
<accession>A0A0G0DKA9</accession>
<dbReference type="PANTHER" id="PTHR12934">
    <property type="entry name" value="50S RIBOSOMAL PROTEIN L15"/>
    <property type="match status" value="1"/>
</dbReference>
<comment type="similarity">
    <text evidence="1">Belongs to the universal ribosomal protein uL15 family.</text>
</comment>
<dbReference type="NCBIfam" id="TIGR01071">
    <property type="entry name" value="rplO_bact"/>
    <property type="match status" value="1"/>
</dbReference>
<sequence>MTDFKLTDFFEKKENKKKRLGRGRASGKGKTSGKGTKGQKSRTGNSIPFGFEGGQTPLYKRLPKKKSRPNKKR</sequence>
<keyword evidence="3" id="KW-0687">Ribonucleoprotein</keyword>
<name>A0A0G0DKA9_9BACT</name>